<comment type="subcellular location">
    <subcellularLocation>
        <location evidence="1">Membrane</location>
        <topology evidence="1">Single-pass membrane protein</topology>
    </subcellularLocation>
</comment>
<dbReference type="EMBL" id="JAFBDQ010000020">
    <property type="protein sequence ID" value="MBM7557954.1"/>
    <property type="molecule type" value="Genomic_DNA"/>
</dbReference>
<name>A0A938XU51_9FIRM</name>
<dbReference type="InterPro" id="IPR013545">
    <property type="entry name" value="T2SS_protein-GspG_C"/>
</dbReference>
<dbReference type="InterPro" id="IPR012902">
    <property type="entry name" value="N_methyl_site"/>
</dbReference>
<dbReference type="InterPro" id="IPR000983">
    <property type="entry name" value="Bac_GSPG_pilin"/>
</dbReference>
<evidence type="ECO:0000256" key="4">
    <source>
        <dbReference type="ARBA" id="ARBA00022989"/>
    </source>
</evidence>
<protein>
    <submittedName>
        <fullName evidence="8">General secretion pathway protein G</fullName>
    </submittedName>
</protein>
<sequence>MAIIINKVKEKFASVFSCEEGFTLIELMIVIAIIGILAAVAIPQLTGVRGKANVSAVQSEFKSIQTSMEMYYIDNGKYPNSLSALQTGGYASSEQIQDINNTDYDNAGSIANGGEGKLSNPNGVAVDYKLQYNVPNSGGTIVTLETNNGVTVTN</sequence>
<dbReference type="Pfam" id="PF07963">
    <property type="entry name" value="N_methyl"/>
    <property type="match status" value="1"/>
</dbReference>
<dbReference type="GO" id="GO:0015627">
    <property type="term" value="C:type II protein secretion system complex"/>
    <property type="evidence" value="ECO:0007669"/>
    <property type="project" value="InterPro"/>
</dbReference>
<dbReference type="GO" id="GO:0015628">
    <property type="term" value="P:protein secretion by the type II secretion system"/>
    <property type="evidence" value="ECO:0007669"/>
    <property type="project" value="InterPro"/>
</dbReference>
<proteinExistence type="predicted"/>
<dbReference type="PROSITE" id="PS00409">
    <property type="entry name" value="PROKAR_NTER_METHYL"/>
    <property type="match status" value="1"/>
</dbReference>
<dbReference type="PRINTS" id="PR00813">
    <property type="entry name" value="BCTERIALGSPG"/>
</dbReference>
<keyword evidence="5 6" id="KW-0472">Membrane</keyword>
<evidence type="ECO:0000256" key="3">
    <source>
        <dbReference type="ARBA" id="ARBA00022692"/>
    </source>
</evidence>
<organism evidence="8 9">
    <name type="scientific">Halanaerobacter jeridensis</name>
    <dbReference type="NCBI Taxonomy" id="706427"/>
    <lineage>
        <taxon>Bacteria</taxon>
        <taxon>Bacillati</taxon>
        <taxon>Bacillota</taxon>
        <taxon>Clostridia</taxon>
        <taxon>Halanaerobiales</taxon>
        <taxon>Halobacteroidaceae</taxon>
        <taxon>Halanaerobacter</taxon>
    </lineage>
</organism>
<dbReference type="Gene3D" id="3.30.700.10">
    <property type="entry name" value="Glycoprotein, Type 4 Pilin"/>
    <property type="match status" value="1"/>
</dbReference>
<keyword evidence="4 6" id="KW-1133">Transmembrane helix</keyword>
<evidence type="ECO:0000313" key="9">
    <source>
        <dbReference type="Proteomes" id="UP000774000"/>
    </source>
</evidence>
<dbReference type="GO" id="GO:0016020">
    <property type="term" value="C:membrane"/>
    <property type="evidence" value="ECO:0007669"/>
    <property type="project" value="UniProtKB-SubCell"/>
</dbReference>
<keyword evidence="9" id="KW-1185">Reference proteome</keyword>
<feature type="domain" description="Type II secretion system protein GspG C-terminal" evidence="7">
    <location>
        <begin position="45"/>
        <end position="87"/>
    </location>
</feature>
<dbReference type="Proteomes" id="UP000774000">
    <property type="component" value="Unassembled WGS sequence"/>
</dbReference>
<feature type="transmembrane region" description="Helical" evidence="6">
    <location>
        <begin position="21"/>
        <end position="42"/>
    </location>
</feature>
<reference evidence="8" key="1">
    <citation type="submission" date="2021-01" db="EMBL/GenBank/DDBJ databases">
        <title>Genomic Encyclopedia of Type Strains, Phase IV (KMG-IV): sequencing the most valuable type-strain genomes for metagenomic binning, comparative biology and taxonomic classification.</title>
        <authorList>
            <person name="Goeker M."/>
        </authorList>
    </citation>
    <scope>NUCLEOTIDE SEQUENCE</scope>
    <source>
        <strain evidence="8">DSM 23230</strain>
    </source>
</reference>
<dbReference type="NCBIfam" id="TIGR02532">
    <property type="entry name" value="IV_pilin_GFxxxE"/>
    <property type="match status" value="1"/>
</dbReference>
<comment type="caution">
    <text evidence="8">The sequence shown here is derived from an EMBL/GenBank/DDBJ whole genome shotgun (WGS) entry which is preliminary data.</text>
</comment>
<evidence type="ECO:0000256" key="5">
    <source>
        <dbReference type="ARBA" id="ARBA00023136"/>
    </source>
</evidence>
<evidence type="ECO:0000256" key="1">
    <source>
        <dbReference type="ARBA" id="ARBA00004167"/>
    </source>
</evidence>
<dbReference type="Pfam" id="PF08334">
    <property type="entry name" value="T2SSG"/>
    <property type="match status" value="1"/>
</dbReference>
<gene>
    <name evidence="8" type="ORF">JOC47_002822</name>
</gene>
<evidence type="ECO:0000256" key="2">
    <source>
        <dbReference type="ARBA" id="ARBA00022481"/>
    </source>
</evidence>
<keyword evidence="3 6" id="KW-0812">Transmembrane</keyword>
<dbReference type="PANTHER" id="PTHR30093:SF44">
    <property type="entry name" value="TYPE II SECRETION SYSTEM CORE PROTEIN G"/>
    <property type="match status" value="1"/>
</dbReference>
<dbReference type="InterPro" id="IPR045584">
    <property type="entry name" value="Pilin-like"/>
</dbReference>
<evidence type="ECO:0000256" key="6">
    <source>
        <dbReference type="SAM" id="Phobius"/>
    </source>
</evidence>
<accession>A0A938XU51</accession>
<evidence type="ECO:0000313" key="8">
    <source>
        <dbReference type="EMBL" id="MBM7557954.1"/>
    </source>
</evidence>
<keyword evidence="2" id="KW-0488">Methylation</keyword>
<dbReference type="AlphaFoldDB" id="A0A938XU51"/>
<evidence type="ECO:0000259" key="7">
    <source>
        <dbReference type="Pfam" id="PF08334"/>
    </source>
</evidence>
<dbReference type="SUPFAM" id="SSF54523">
    <property type="entry name" value="Pili subunits"/>
    <property type="match status" value="1"/>
</dbReference>
<dbReference type="PANTHER" id="PTHR30093">
    <property type="entry name" value="GENERAL SECRETION PATHWAY PROTEIN G"/>
    <property type="match status" value="1"/>
</dbReference>